<dbReference type="OrthoDB" id="9773828at2"/>
<dbReference type="AlphaFoldDB" id="A0A085ZK44"/>
<dbReference type="Proteomes" id="UP000028715">
    <property type="component" value="Unassembled WGS sequence"/>
</dbReference>
<dbReference type="RefSeq" id="WP_035681559.1">
    <property type="nucleotide sequence ID" value="NZ_JPRL01000001.1"/>
</dbReference>
<protein>
    <submittedName>
        <fullName evidence="2">Aldo/keto reductase</fullName>
    </submittedName>
</protein>
<dbReference type="STRING" id="362418.IW19_04340"/>
<dbReference type="PANTHER" id="PTHR43364">
    <property type="entry name" value="NADH-SPECIFIC METHYLGLYOXAL REDUCTASE-RELATED"/>
    <property type="match status" value="1"/>
</dbReference>
<dbReference type="Pfam" id="PF00248">
    <property type="entry name" value="Aldo_ket_red"/>
    <property type="match status" value="1"/>
</dbReference>
<comment type="caution">
    <text evidence="2">The sequence shown here is derived from an EMBL/GenBank/DDBJ whole genome shotgun (WGS) entry which is preliminary data.</text>
</comment>
<proteinExistence type="predicted"/>
<organism evidence="2 3">
    <name type="scientific">Flavobacterium reichenbachii</name>
    <dbReference type="NCBI Taxonomy" id="362418"/>
    <lineage>
        <taxon>Bacteria</taxon>
        <taxon>Pseudomonadati</taxon>
        <taxon>Bacteroidota</taxon>
        <taxon>Flavobacteriia</taxon>
        <taxon>Flavobacteriales</taxon>
        <taxon>Flavobacteriaceae</taxon>
        <taxon>Flavobacterium</taxon>
    </lineage>
</organism>
<evidence type="ECO:0000313" key="3">
    <source>
        <dbReference type="Proteomes" id="UP000028715"/>
    </source>
</evidence>
<evidence type="ECO:0000259" key="1">
    <source>
        <dbReference type="Pfam" id="PF00248"/>
    </source>
</evidence>
<dbReference type="Gene3D" id="3.20.20.100">
    <property type="entry name" value="NADP-dependent oxidoreductase domain"/>
    <property type="match status" value="1"/>
</dbReference>
<evidence type="ECO:0000313" key="2">
    <source>
        <dbReference type="EMBL" id="KFF04808.1"/>
    </source>
</evidence>
<dbReference type="eggNOG" id="COG4989">
    <property type="taxonomic scope" value="Bacteria"/>
</dbReference>
<dbReference type="GO" id="GO:0005829">
    <property type="term" value="C:cytosol"/>
    <property type="evidence" value="ECO:0007669"/>
    <property type="project" value="TreeGrafter"/>
</dbReference>
<accession>A0A085ZK44</accession>
<keyword evidence="3" id="KW-1185">Reference proteome</keyword>
<name>A0A085ZK44_9FLAO</name>
<dbReference type="PANTHER" id="PTHR43364:SF1">
    <property type="entry name" value="OXIDOREDUCTASE YDHF"/>
    <property type="match status" value="1"/>
</dbReference>
<dbReference type="SUPFAM" id="SSF51430">
    <property type="entry name" value="NAD(P)-linked oxidoreductase"/>
    <property type="match status" value="1"/>
</dbReference>
<feature type="domain" description="NADP-dependent oxidoreductase" evidence="1">
    <location>
        <begin position="8"/>
        <end position="280"/>
    </location>
</feature>
<dbReference type="InterPro" id="IPR050523">
    <property type="entry name" value="AKR_Detox_Biosynth"/>
</dbReference>
<reference evidence="2 3" key="1">
    <citation type="submission" date="2014-07" db="EMBL/GenBank/DDBJ databases">
        <title>Genome of Flavobacterium reichenbachii LMG 25512.</title>
        <authorList>
            <person name="Stropko S.J."/>
            <person name="Pipes S.E."/>
            <person name="Newman J.D."/>
        </authorList>
    </citation>
    <scope>NUCLEOTIDE SEQUENCE [LARGE SCALE GENOMIC DNA]</scope>
    <source>
        <strain evidence="2 3">LMG 25512</strain>
    </source>
</reference>
<sequence length="291" mass="33267">MSKTVLSPIISGTMNWGIWDKNLTAKEMENMIQICIENKITTFDHADIYGSYTTEAAFGKAFQSSKISREKLQLITKCGIQMIAENRPENKIKHYEYSKEYIVWSAEESLKKLKTDYVDVFLLHRPSPLMQADEIAEAVEKLKSEGKIIDFGLSNFTSSQTELIRQKTEVSYNQVQFSATHYEAMLDGSLDYMQTHRICPLSWNPLGTVFREDTKKTRRLKKLLSDLVKKYSFGSDTLLLAWILKHPAGVVPIAGTVNVARIQSLMKAVELEMDKEDWFAIWTESMGDDVP</sequence>
<dbReference type="InterPro" id="IPR036812">
    <property type="entry name" value="NAD(P)_OxRdtase_dom_sf"/>
</dbReference>
<dbReference type="EMBL" id="JPRL01000001">
    <property type="protein sequence ID" value="KFF04808.1"/>
    <property type="molecule type" value="Genomic_DNA"/>
</dbReference>
<dbReference type="InterPro" id="IPR023210">
    <property type="entry name" value="NADP_OxRdtase_dom"/>
</dbReference>
<gene>
    <name evidence="2" type="ORF">IW19_04340</name>
</gene>